<dbReference type="InterPro" id="IPR000792">
    <property type="entry name" value="Tscrpt_reg_LuxR_C"/>
</dbReference>
<dbReference type="GO" id="GO:0003677">
    <property type="term" value="F:DNA binding"/>
    <property type="evidence" value="ECO:0007669"/>
    <property type="project" value="UniProtKB-KW"/>
</dbReference>
<dbReference type="AlphaFoldDB" id="A0A2K8U9C7"/>
<keyword evidence="7" id="KW-1185">Reference proteome</keyword>
<dbReference type="PROSITE" id="PS50043">
    <property type="entry name" value="HTH_LUXR_2"/>
    <property type="match status" value="1"/>
</dbReference>
<dbReference type="SMART" id="SM00448">
    <property type="entry name" value="REC"/>
    <property type="match status" value="1"/>
</dbReference>
<dbReference type="Pfam" id="PF00196">
    <property type="entry name" value="GerE"/>
    <property type="match status" value="1"/>
</dbReference>
<dbReference type="InterPro" id="IPR011006">
    <property type="entry name" value="CheY-like_superfamily"/>
</dbReference>
<protein>
    <recommendedName>
        <fullName evidence="8">DNA-binding response regulator</fullName>
    </recommendedName>
</protein>
<dbReference type="PANTHER" id="PTHR43214">
    <property type="entry name" value="TWO-COMPONENT RESPONSE REGULATOR"/>
    <property type="match status" value="1"/>
</dbReference>
<dbReference type="EMBL" id="CP020370">
    <property type="protein sequence ID" value="AUB81641.1"/>
    <property type="molecule type" value="Genomic_DNA"/>
</dbReference>
<evidence type="ECO:0000256" key="1">
    <source>
        <dbReference type="ARBA" id="ARBA00023125"/>
    </source>
</evidence>
<feature type="compositionally biased region" description="Basic and acidic residues" evidence="3">
    <location>
        <begin position="233"/>
        <end position="245"/>
    </location>
</feature>
<sequence length="245" mass="26869">MPPVPPVRRTVTTEDLRWGERCSRGLVLVVDDDCEILAAFRALLELEGYACETYSSALALLKTLDHPSPCFPGPCCILCDVMLPELNGLELQRALAALTDTPMLLMSGVSGAAEVASAFRAGALDFLIKPIDAEVLLDAVARALAVSSDRQRQQARKGELARRFASLTRREREVARLVALGQRNQAVCDGLGISLRTVKRHRHQVMEKLAVSTLADLVRAMDEVDEPQSGNCSHKDTKTQRNTDY</sequence>
<dbReference type="PRINTS" id="PR00038">
    <property type="entry name" value="HTHLUXR"/>
</dbReference>
<feature type="region of interest" description="Disordered" evidence="3">
    <location>
        <begin position="225"/>
        <end position="245"/>
    </location>
</feature>
<proteinExistence type="predicted"/>
<dbReference type="InterPro" id="IPR016032">
    <property type="entry name" value="Sig_transdc_resp-reg_C-effctor"/>
</dbReference>
<organism evidence="6 7">
    <name type="scientific">Candidatus Thiodictyon syntrophicum</name>
    <dbReference type="NCBI Taxonomy" id="1166950"/>
    <lineage>
        <taxon>Bacteria</taxon>
        <taxon>Pseudomonadati</taxon>
        <taxon>Pseudomonadota</taxon>
        <taxon>Gammaproteobacteria</taxon>
        <taxon>Chromatiales</taxon>
        <taxon>Chromatiaceae</taxon>
        <taxon>Thiodictyon</taxon>
    </lineage>
</organism>
<reference evidence="6 7" key="1">
    <citation type="submission" date="2017-03" db="EMBL/GenBank/DDBJ databases">
        <title>Complete genome sequence of Candidatus 'Thiodictyon syntrophicum' sp. nov. strain Cad16T, a photolithoautotroph purple sulfur bacterium isolated from an alpine meromictic lake.</title>
        <authorList>
            <person name="Luedin S.M."/>
            <person name="Pothier J.F."/>
            <person name="Danza F."/>
            <person name="Storelli N."/>
            <person name="Wittwer M."/>
            <person name="Tonolla M."/>
        </authorList>
    </citation>
    <scope>NUCLEOTIDE SEQUENCE [LARGE SCALE GENOMIC DNA]</scope>
    <source>
        <strain evidence="6 7">Cad16T</strain>
    </source>
</reference>
<dbReference type="SUPFAM" id="SSF52172">
    <property type="entry name" value="CheY-like"/>
    <property type="match status" value="1"/>
</dbReference>
<dbReference type="KEGG" id="tsy:THSYN_12170"/>
<dbReference type="InterPro" id="IPR036388">
    <property type="entry name" value="WH-like_DNA-bd_sf"/>
</dbReference>
<accession>A0A2K8U9C7</accession>
<evidence type="ECO:0000313" key="6">
    <source>
        <dbReference type="EMBL" id="AUB81641.1"/>
    </source>
</evidence>
<dbReference type="CDD" id="cd06170">
    <property type="entry name" value="LuxR_C_like"/>
    <property type="match status" value="1"/>
</dbReference>
<dbReference type="SUPFAM" id="SSF46894">
    <property type="entry name" value="C-terminal effector domain of the bipartite response regulators"/>
    <property type="match status" value="1"/>
</dbReference>
<dbReference type="Pfam" id="PF00072">
    <property type="entry name" value="Response_reg"/>
    <property type="match status" value="1"/>
</dbReference>
<gene>
    <name evidence="6" type="ORF">THSYN_12170</name>
</gene>
<evidence type="ECO:0000259" key="5">
    <source>
        <dbReference type="PROSITE" id="PS50110"/>
    </source>
</evidence>
<dbReference type="Gene3D" id="3.40.50.2300">
    <property type="match status" value="1"/>
</dbReference>
<keyword evidence="1" id="KW-0238">DNA-binding</keyword>
<dbReference type="Proteomes" id="UP000232638">
    <property type="component" value="Chromosome"/>
</dbReference>
<dbReference type="InterPro" id="IPR039420">
    <property type="entry name" value="WalR-like"/>
</dbReference>
<name>A0A2K8U9C7_9GAMM</name>
<evidence type="ECO:0000256" key="3">
    <source>
        <dbReference type="SAM" id="MobiDB-lite"/>
    </source>
</evidence>
<evidence type="ECO:0000313" key="7">
    <source>
        <dbReference type="Proteomes" id="UP000232638"/>
    </source>
</evidence>
<dbReference type="GO" id="GO:0006355">
    <property type="term" value="P:regulation of DNA-templated transcription"/>
    <property type="evidence" value="ECO:0007669"/>
    <property type="project" value="InterPro"/>
</dbReference>
<dbReference type="Gene3D" id="1.10.10.10">
    <property type="entry name" value="Winged helix-like DNA-binding domain superfamily/Winged helix DNA-binding domain"/>
    <property type="match status" value="1"/>
</dbReference>
<evidence type="ECO:0008006" key="8">
    <source>
        <dbReference type="Google" id="ProtNLM"/>
    </source>
</evidence>
<dbReference type="InterPro" id="IPR001789">
    <property type="entry name" value="Sig_transdc_resp-reg_receiver"/>
</dbReference>
<dbReference type="SMART" id="SM00421">
    <property type="entry name" value="HTH_LUXR"/>
    <property type="match status" value="1"/>
</dbReference>
<dbReference type="PROSITE" id="PS50110">
    <property type="entry name" value="RESPONSE_REGULATORY"/>
    <property type="match status" value="1"/>
</dbReference>
<feature type="domain" description="Response regulatory" evidence="5">
    <location>
        <begin position="26"/>
        <end position="144"/>
    </location>
</feature>
<dbReference type="GO" id="GO:0000160">
    <property type="term" value="P:phosphorelay signal transduction system"/>
    <property type="evidence" value="ECO:0007669"/>
    <property type="project" value="InterPro"/>
</dbReference>
<dbReference type="OrthoDB" id="9802186at2"/>
<feature type="domain" description="HTH luxR-type" evidence="4">
    <location>
        <begin position="160"/>
        <end position="225"/>
    </location>
</feature>
<evidence type="ECO:0000256" key="2">
    <source>
        <dbReference type="PROSITE-ProRule" id="PRU00169"/>
    </source>
</evidence>
<dbReference type="PANTHER" id="PTHR43214:SF44">
    <property type="entry name" value="TWO-COMPONENT RESPONSE REGULATOR"/>
    <property type="match status" value="1"/>
</dbReference>
<evidence type="ECO:0000259" key="4">
    <source>
        <dbReference type="PROSITE" id="PS50043"/>
    </source>
</evidence>
<keyword evidence="2" id="KW-0597">Phosphoprotein</keyword>
<feature type="modified residue" description="4-aspartylphosphate" evidence="2">
    <location>
        <position position="80"/>
    </location>
</feature>